<dbReference type="SUPFAM" id="SSF53474">
    <property type="entry name" value="alpha/beta-Hydrolases"/>
    <property type="match status" value="1"/>
</dbReference>
<accession>A0A1L9T7J2</accession>
<dbReference type="VEuPathDB" id="FungiDB:ASPSYDRAFT_158596"/>
<dbReference type="RefSeq" id="XP_040699220.1">
    <property type="nucleotide sequence ID" value="XM_040842738.1"/>
</dbReference>
<proteinExistence type="predicted"/>
<evidence type="ECO:0000259" key="2">
    <source>
        <dbReference type="Pfam" id="PF00561"/>
    </source>
</evidence>
<feature type="region of interest" description="Disordered" evidence="1">
    <location>
        <begin position="258"/>
        <end position="280"/>
    </location>
</feature>
<feature type="domain" description="AB hydrolase-1" evidence="2">
    <location>
        <begin position="64"/>
        <end position="162"/>
    </location>
</feature>
<dbReference type="Pfam" id="PF00561">
    <property type="entry name" value="Abhydrolase_1"/>
    <property type="match status" value="1"/>
</dbReference>
<dbReference type="Gene3D" id="3.40.50.1820">
    <property type="entry name" value="alpha/beta hydrolase"/>
    <property type="match status" value="1"/>
</dbReference>
<dbReference type="InterPro" id="IPR000073">
    <property type="entry name" value="AB_hydrolase_1"/>
</dbReference>
<evidence type="ECO:0000256" key="1">
    <source>
        <dbReference type="SAM" id="MobiDB-lite"/>
    </source>
</evidence>
<dbReference type="OrthoDB" id="2498029at2759"/>
<dbReference type="GeneID" id="63758811"/>
<organism evidence="3 4">
    <name type="scientific">Aspergillus sydowii CBS 593.65</name>
    <dbReference type="NCBI Taxonomy" id="1036612"/>
    <lineage>
        <taxon>Eukaryota</taxon>
        <taxon>Fungi</taxon>
        <taxon>Dikarya</taxon>
        <taxon>Ascomycota</taxon>
        <taxon>Pezizomycotina</taxon>
        <taxon>Eurotiomycetes</taxon>
        <taxon>Eurotiomycetidae</taxon>
        <taxon>Eurotiales</taxon>
        <taxon>Aspergillaceae</taxon>
        <taxon>Aspergillus</taxon>
        <taxon>Aspergillus subgen. Nidulantes</taxon>
    </lineage>
</organism>
<feature type="compositionally biased region" description="Basic and acidic residues" evidence="1">
    <location>
        <begin position="260"/>
        <end position="280"/>
    </location>
</feature>
<name>A0A1L9T7J2_9EURO</name>
<protein>
    <recommendedName>
        <fullName evidence="2">AB hydrolase-1 domain-containing protein</fullName>
    </recommendedName>
</protein>
<evidence type="ECO:0000313" key="4">
    <source>
        <dbReference type="Proteomes" id="UP000184356"/>
    </source>
</evidence>
<dbReference type="InterPro" id="IPR029058">
    <property type="entry name" value="AB_hydrolase_fold"/>
</dbReference>
<gene>
    <name evidence="3" type="ORF">ASPSYDRAFT_158596</name>
</gene>
<keyword evidence="4" id="KW-1185">Reference proteome</keyword>
<evidence type="ECO:0000313" key="3">
    <source>
        <dbReference type="EMBL" id="OJJ55414.1"/>
    </source>
</evidence>
<dbReference type="AlphaFoldDB" id="A0A1L9T7J2"/>
<sequence>MTTPSPHPLSQLGPIHPPKLGSIRAEEVIARHVTIKVKEPLDHDAPAILHEPRDYDAAEVRNGAVIMISGAGGGVSGPSGIYPSLADKLAILTGVPVIRLDYRVPARTDYCVPDVLTTMDWLEKHFESSRFVVIGWSFGGSPCFTVAAQEPKRVCGVATVASQTAGTSGVSKLSPRPLLLLHGSGDTCLSHKCSESLYKQHGESGCRDIKIFKGDNHGLTMNAPEVEGLLFVFTARTLGLEEDLTAASVKIAQQDWAGSESERVKEMEQGHDLENEALNR</sequence>
<reference evidence="4" key="1">
    <citation type="journal article" date="2017" name="Genome Biol.">
        <title>Comparative genomics reveals high biological diversity and specific adaptations in the industrially and medically important fungal genus Aspergillus.</title>
        <authorList>
            <person name="de Vries R.P."/>
            <person name="Riley R."/>
            <person name="Wiebenga A."/>
            <person name="Aguilar-Osorio G."/>
            <person name="Amillis S."/>
            <person name="Uchima C.A."/>
            <person name="Anderluh G."/>
            <person name="Asadollahi M."/>
            <person name="Askin M."/>
            <person name="Barry K."/>
            <person name="Battaglia E."/>
            <person name="Bayram O."/>
            <person name="Benocci T."/>
            <person name="Braus-Stromeyer S.A."/>
            <person name="Caldana C."/>
            <person name="Canovas D."/>
            <person name="Cerqueira G.C."/>
            <person name="Chen F."/>
            <person name="Chen W."/>
            <person name="Choi C."/>
            <person name="Clum A."/>
            <person name="Dos Santos R.A."/>
            <person name="Damasio A.R."/>
            <person name="Diallinas G."/>
            <person name="Emri T."/>
            <person name="Fekete E."/>
            <person name="Flipphi M."/>
            <person name="Freyberg S."/>
            <person name="Gallo A."/>
            <person name="Gournas C."/>
            <person name="Habgood R."/>
            <person name="Hainaut M."/>
            <person name="Harispe M.L."/>
            <person name="Henrissat B."/>
            <person name="Hilden K.S."/>
            <person name="Hope R."/>
            <person name="Hossain A."/>
            <person name="Karabika E."/>
            <person name="Karaffa L."/>
            <person name="Karanyi Z."/>
            <person name="Krasevec N."/>
            <person name="Kuo A."/>
            <person name="Kusch H."/>
            <person name="LaButti K."/>
            <person name="Lagendijk E.L."/>
            <person name="Lapidus A."/>
            <person name="Levasseur A."/>
            <person name="Lindquist E."/>
            <person name="Lipzen A."/>
            <person name="Logrieco A.F."/>
            <person name="MacCabe A."/>
            <person name="Maekelae M.R."/>
            <person name="Malavazi I."/>
            <person name="Melin P."/>
            <person name="Meyer V."/>
            <person name="Mielnichuk N."/>
            <person name="Miskei M."/>
            <person name="Molnar A.P."/>
            <person name="Mule G."/>
            <person name="Ngan C.Y."/>
            <person name="Orejas M."/>
            <person name="Orosz E."/>
            <person name="Ouedraogo J.P."/>
            <person name="Overkamp K.M."/>
            <person name="Park H.-S."/>
            <person name="Perrone G."/>
            <person name="Piumi F."/>
            <person name="Punt P.J."/>
            <person name="Ram A.F."/>
            <person name="Ramon A."/>
            <person name="Rauscher S."/>
            <person name="Record E."/>
            <person name="Riano-Pachon D.M."/>
            <person name="Robert V."/>
            <person name="Roehrig J."/>
            <person name="Ruller R."/>
            <person name="Salamov A."/>
            <person name="Salih N.S."/>
            <person name="Samson R.A."/>
            <person name="Sandor E."/>
            <person name="Sanguinetti M."/>
            <person name="Schuetze T."/>
            <person name="Sepcic K."/>
            <person name="Shelest E."/>
            <person name="Sherlock G."/>
            <person name="Sophianopoulou V."/>
            <person name="Squina F.M."/>
            <person name="Sun H."/>
            <person name="Susca A."/>
            <person name="Todd R.B."/>
            <person name="Tsang A."/>
            <person name="Unkles S.E."/>
            <person name="van de Wiele N."/>
            <person name="van Rossen-Uffink D."/>
            <person name="Oliveira J.V."/>
            <person name="Vesth T.C."/>
            <person name="Visser J."/>
            <person name="Yu J.-H."/>
            <person name="Zhou M."/>
            <person name="Andersen M.R."/>
            <person name="Archer D.B."/>
            <person name="Baker S.E."/>
            <person name="Benoit I."/>
            <person name="Brakhage A.A."/>
            <person name="Braus G.H."/>
            <person name="Fischer R."/>
            <person name="Frisvad J.C."/>
            <person name="Goldman G.H."/>
            <person name="Houbraken J."/>
            <person name="Oakley B."/>
            <person name="Pocsi I."/>
            <person name="Scazzocchio C."/>
            <person name="Seiboth B."/>
            <person name="vanKuyk P.A."/>
            <person name="Wortman J."/>
            <person name="Dyer P.S."/>
            <person name="Grigoriev I.V."/>
        </authorList>
    </citation>
    <scope>NUCLEOTIDE SEQUENCE [LARGE SCALE GENOMIC DNA]</scope>
    <source>
        <strain evidence="4">CBS 593.65</strain>
    </source>
</reference>
<dbReference type="Proteomes" id="UP000184356">
    <property type="component" value="Unassembled WGS sequence"/>
</dbReference>
<dbReference type="EMBL" id="KV878592">
    <property type="protein sequence ID" value="OJJ55414.1"/>
    <property type="molecule type" value="Genomic_DNA"/>
</dbReference>